<reference evidence="1 2" key="1">
    <citation type="submission" date="2019-01" db="EMBL/GenBank/DDBJ databases">
        <title>Lacibacter sp. strain TTM-7.</title>
        <authorList>
            <person name="Chen W.-M."/>
        </authorList>
    </citation>
    <scope>NUCLEOTIDE SEQUENCE [LARGE SCALE GENOMIC DNA]</scope>
    <source>
        <strain evidence="1 2">TTM-7</strain>
    </source>
</reference>
<comment type="caution">
    <text evidence="1">The sequence shown here is derived from an EMBL/GenBank/DDBJ whole genome shotgun (WGS) entry which is preliminary data.</text>
</comment>
<gene>
    <name evidence="1" type="ORF">ESA94_13710</name>
</gene>
<keyword evidence="2" id="KW-1185">Reference proteome</keyword>
<dbReference type="AlphaFoldDB" id="A0A4Q1CGF3"/>
<organism evidence="1 2">
    <name type="scientific">Lacibacter luteus</name>
    <dbReference type="NCBI Taxonomy" id="2508719"/>
    <lineage>
        <taxon>Bacteria</taxon>
        <taxon>Pseudomonadati</taxon>
        <taxon>Bacteroidota</taxon>
        <taxon>Chitinophagia</taxon>
        <taxon>Chitinophagales</taxon>
        <taxon>Chitinophagaceae</taxon>
        <taxon>Lacibacter</taxon>
    </lineage>
</organism>
<protein>
    <recommendedName>
        <fullName evidence="3">DUF4890 domain-containing protein</fullName>
    </recommendedName>
</protein>
<sequence length="133" mass="15641">MKFIKVLFSFFSFIGVLNQVSAQAPKELNQENSIAFAKRETDSLQKVLNLNINQAKQLNSIERTFLEKRLNIPRQITSSERAALIREIEIWHTNQLKEIFSAAQYKKYIEVVEEKKRKSIEKQKSFEQKHKKG</sequence>
<dbReference type="Proteomes" id="UP000290204">
    <property type="component" value="Unassembled WGS sequence"/>
</dbReference>
<evidence type="ECO:0000313" key="1">
    <source>
        <dbReference type="EMBL" id="RXK59192.1"/>
    </source>
</evidence>
<evidence type="ECO:0008006" key="3">
    <source>
        <dbReference type="Google" id="ProtNLM"/>
    </source>
</evidence>
<proteinExistence type="predicted"/>
<evidence type="ECO:0000313" key="2">
    <source>
        <dbReference type="Proteomes" id="UP000290204"/>
    </source>
</evidence>
<dbReference type="EMBL" id="SDHW01000004">
    <property type="protein sequence ID" value="RXK59192.1"/>
    <property type="molecule type" value="Genomic_DNA"/>
</dbReference>
<dbReference type="RefSeq" id="WP_129131496.1">
    <property type="nucleotide sequence ID" value="NZ_SDHW01000004.1"/>
</dbReference>
<name>A0A4Q1CGF3_9BACT</name>
<accession>A0A4Q1CGF3</accession>